<dbReference type="Gene3D" id="2.40.170.20">
    <property type="entry name" value="TonB-dependent receptor, beta-barrel domain"/>
    <property type="match status" value="1"/>
</dbReference>
<evidence type="ECO:0000256" key="10">
    <source>
        <dbReference type="PROSITE-ProRule" id="PRU01360"/>
    </source>
</evidence>
<dbReference type="Gene3D" id="2.60.40.1120">
    <property type="entry name" value="Carboxypeptidase-like, regulatory domain"/>
    <property type="match status" value="1"/>
</dbReference>
<evidence type="ECO:0000259" key="13">
    <source>
        <dbReference type="Pfam" id="PF00593"/>
    </source>
</evidence>
<evidence type="ECO:0000256" key="8">
    <source>
        <dbReference type="ARBA" id="ARBA00023170"/>
    </source>
</evidence>
<evidence type="ECO:0000256" key="5">
    <source>
        <dbReference type="ARBA" id="ARBA00022729"/>
    </source>
</evidence>
<dbReference type="InterPro" id="IPR012910">
    <property type="entry name" value="Plug_dom"/>
</dbReference>
<dbReference type="SUPFAM" id="SSF56935">
    <property type="entry name" value="Porins"/>
    <property type="match status" value="1"/>
</dbReference>
<dbReference type="GO" id="GO:0009279">
    <property type="term" value="C:cell outer membrane"/>
    <property type="evidence" value="ECO:0007669"/>
    <property type="project" value="UniProtKB-SubCell"/>
</dbReference>
<dbReference type="NCBIfam" id="TIGR04056">
    <property type="entry name" value="OMP_RagA_SusC"/>
    <property type="match status" value="1"/>
</dbReference>
<dbReference type="AlphaFoldDB" id="H1DHC6"/>
<feature type="domain" description="TonB-dependent receptor-like beta-barrel" evidence="13">
    <location>
        <begin position="440"/>
        <end position="903"/>
    </location>
</feature>
<dbReference type="InterPro" id="IPR023996">
    <property type="entry name" value="TonB-dep_OMP_SusC/RagA"/>
</dbReference>
<evidence type="ECO:0000259" key="14">
    <source>
        <dbReference type="Pfam" id="PF07715"/>
    </source>
</evidence>
<keyword evidence="7 10" id="KW-0472">Membrane</keyword>
<keyword evidence="5 12" id="KW-0732">Signal</keyword>
<dbReference type="InterPro" id="IPR023997">
    <property type="entry name" value="TonB-dep_OMP_SusC/RagA_CS"/>
</dbReference>
<dbReference type="GO" id="GO:0044718">
    <property type="term" value="P:siderophore transmembrane transport"/>
    <property type="evidence" value="ECO:0007669"/>
    <property type="project" value="TreeGrafter"/>
</dbReference>
<evidence type="ECO:0000256" key="3">
    <source>
        <dbReference type="ARBA" id="ARBA00022452"/>
    </source>
</evidence>
<evidence type="ECO:0000256" key="7">
    <source>
        <dbReference type="ARBA" id="ARBA00023136"/>
    </source>
</evidence>
<accession>H1DHC6</accession>
<name>H1DHC6_9BACT</name>
<keyword evidence="8" id="KW-0675">Receptor</keyword>
<keyword evidence="16" id="KW-1185">Reference proteome</keyword>
<dbReference type="InterPro" id="IPR037066">
    <property type="entry name" value="Plug_dom_sf"/>
</dbReference>
<comment type="subcellular location">
    <subcellularLocation>
        <location evidence="1 10">Cell outer membrane</location>
        <topology evidence="1 10">Multi-pass membrane protein</topology>
    </subcellularLocation>
</comment>
<dbReference type="RefSeq" id="WP_009136810.1">
    <property type="nucleotide sequence ID" value="NZ_JH594596.1"/>
</dbReference>
<proteinExistence type="inferred from homology"/>
<dbReference type="PANTHER" id="PTHR30069">
    <property type="entry name" value="TONB-DEPENDENT OUTER MEMBRANE RECEPTOR"/>
    <property type="match status" value="1"/>
</dbReference>
<keyword evidence="9 10" id="KW-0998">Cell outer membrane</keyword>
<reference evidence="15 16" key="1">
    <citation type="submission" date="2012-01" db="EMBL/GenBank/DDBJ databases">
        <title>The Genome Sequence of Odoribacter laneus YIT 12061.</title>
        <authorList>
            <consortium name="The Broad Institute Genome Sequencing Platform"/>
            <person name="Earl A."/>
            <person name="Ward D."/>
            <person name="Feldgarden M."/>
            <person name="Gevers D."/>
            <person name="Morotomi M."/>
            <person name="Young S.K."/>
            <person name="Zeng Q."/>
            <person name="Gargeya S."/>
            <person name="Fitzgerald M."/>
            <person name="Haas B."/>
            <person name="Abouelleil A."/>
            <person name="Alvarado L."/>
            <person name="Arachchi H.M."/>
            <person name="Berlin A."/>
            <person name="Chapman S.B."/>
            <person name="Gearin G."/>
            <person name="Goldberg J."/>
            <person name="Griggs A."/>
            <person name="Gujja S."/>
            <person name="Hansen M."/>
            <person name="Heiman D."/>
            <person name="Howarth C."/>
            <person name="Larimer J."/>
            <person name="Lui A."/>
            <person name="MacDonald P.J.P."/>
            <person name="McCowen C."/>
            <person name="Montmayeur A."/>
            <person name="Murphy C."/>
            <person name="Neiman D."/>
            <person name="Pearson M."/>
            <person name="Priest M."/>
            <person name="Roberts A."/>
            <person name="Saif S."/>
            <person name="Shea T."/>
            <person name="Sisk P."/>
            <person name="Stolte C."/>
            <person name="Sykes S."/>
            <person name="Wortman J."/>
            <person name="Nusbaum C."/>
            <person name="Birren B."/>
        </authorList>
    </citation>
    <scope>NUCLEOTIDE SEQUENCE [LARGE SCALE GENOMIC DNA]</scope>
    <source>
        <strain evidence="15 16">YIT 12061</strain>
    </source>
</reference>
<evidence type="ECO:0000256" key="11">
    <source>
        <dbReference type="RuleBase" id="RU003357"/>
    </source>
</evidence>
<dbReference type="GeneID" id="98069225"/>
<evidence type="ECO:0000313" key="16">
    <source>
        <dbReference type="Proteomes" id="UP000004892"/>
    </source>
</evidence>
<comment type="caution">
    <text evidence="15">The sequence shown here is derived from an EMBL/GenBank/DDBJ whole genome shotgun (WGS) entry which is preliminary data.</text>
</comment>
<dbReference type="PROSITE" id="PS52016">
    <property type="entry name" value="TONB_DEPENDENT_REC_3"/>
    <property type="match status" value="1"/>
</dbReference>
<keyword evidence="4 10" id="KW-0812">Transmembrane</keyword>
<dbReference type="PATRIC" id="fig|742817.3.peg.1774"/>
<gene>
    <name evidence="15" type="ORF">HMPREF9449_01662</name>
</gene>
<dbReference type="SUPFAM" id="SSF49464">
    <property type="entry name" value="Carboxypeptidase regulatory domain-like"/>
    <property type="match status" value="1"/>
</dbReference>
<evidence type="ECO:0000256" key="12">
    <source>
        <dbReference type="SAM" id="SignalP"/>
    </source>
</evidence>
<feature type="domain" description="TonB-dependent receptor plug" evidence="14">
    <location>
        <begin position="116"/>
        <end position="236"/>
    </location>
</feature>
<dbReference type="Pfam" id="PF13715">
    <property type="entry name" value="CarbopepD_reg_2"/>
    <property type="match status" value="1"/>
</dbReference>
<evidence type="ECO:0000256" key="1">
    <source>
        <dbReference type="ARBA" id="ARBA00004571"/>
    </source>
</evidence>
<feature type="chain" id="PRO_5003548704" evidence="12">
    <location>
        <begin position="22"/>
        <end position="1033"/>
    </location>
</feature>
<dbReference type="PANTHER" id="PTHR30069:SF29">
    <property type="entry name" value="HEMOGLOBIN AND HEMOGLOBIN-HAPTOGLOBIN-BINDING PROTEIN 1-RELATED"/>
    <property type="match status" value="1"/>
</dbReference>
<evidence type="ECO:0000256" key="2">
    <source>
        <dbReference type="ARBA" id="ARBA00022448"/>
    </source>
</evidence>
<dbReference type="STRING" id="742817.HMPREF9449_01662"/>
<dbReference type="Pfam" id="PF00593">
    <property type="entry name" value="TonB_dep_Rec_b-barrel"/>
    <property type="match status" value="1"/>
</dbReference>
<protein>
    <submittedName>
        <fullName evidence="15">SusC/RagA family TonB-linked outer membrane protein</fullName>
    </submittedName>
</protein>
<feature type="signal peptide" evidence="12">
    <location>
        <begin position="1"/>
        <end position="21"/>
    </location>
</feature>
<dbReference type="Pfam" id="PF07715">
    <property type="entry name" value="Plug"/>
    <property type="match status" value="1"/>
</dbReference>
<dbReference type="Gene3D" id="2.170.130.10">
    <property type="entry name" value="TonB-dependent receptor, plug domain"/>
    <property type="match status" value="1"/>
</dbReference>
<keyword evidence="6 11" id="KW-0798">TonB box</keyword>
<evidence type="ECO:0000256" key="9">
    <source>
        <dbReference type="ARBA" id="ARBA00023237"/>
    </source>
</evidence>
<dbReference type="InterPro" id="IPR008969">
    <property type="entry name" value="CarboxyPept-like_regulatory"/>
</dbReference>
<dbReference type="InterPro" id="IPR036942">
    <property type="entry name" value="Beta-barrel_TonB_sf"/>
</dbReference>
<evidence type="ECO:0000313" key="15">
    <source>
        <dbReference type="EMBL" id="EHP47809.1"/>
    </source>
</evidence>
<dbReference type="Proteomes" id="UP000004892">
    <property type="component" value="Unassembled WGS sequence"/>
</dbReference>
<comment type="similarity">
    <text evidence="10 11">Belongs to the TonB-dependent receptor family.</text>
</comment>
<sequence>MRKLMSLLSLLFLVGLQVSYAQMHTVSGIVTDKSDGSPLPGVSVVIKGTTIGTATDLQGRYAIEASPTDMLVFSFVGMKTENYTVGDRTIINVALESDAQSLDEVVVTGYGVTRRRAFTGAATTVGAQDIVDKTDANPIKALEGTVPGLQMNVSSGQPGAPATIFIRGRNSLNSGTQPLYVIDGVPVTAGTMGMRSAENQTLSPLSTLSPADIESMTVLKDATATSIYGARAANGVIVITTKKGRSGKLQANLTVKLGMEMKPSIPKSYRPLNADRYTELQVEGLLNDYDLYGENGNAAYYNDVLFGGYFPYTPEGMKEMMYAYLETDGSTRTNWLDEVTRVGFVQEYNLDLQGGGTSETSPRFYTSFNYFNNKALVISKDLERYSGRVNFSQSPSKLVSYGFALNLSYTKTNMGAGGGYFTDPITQAYMQSPLIPVKDENGDWNFNTLNGYNPVAQRSKYGDKSEAKQYRFTVSPYVTINFREDLIFNSRVGIDYYDLKEFGFWSFLQPQGKDMRGMGEHGSTVRTLLSITNTLSYVKTFNEEHNLNLMIGQEVQKTKENLTYLAASNYPLFNLNQVANAAVPSSASTSKNDYALASFFFNGQYDFRNKYYFSMSARADGSSRFGKDNKWAGFWSIGARYRLSEEDFMESTKSWLTNLTVRTSYGTSGNQDVGDTDYAHGWYASRNLFGFGYNYNGLPGSAHEQQGNPDLKWEQTNKFNVGLDVSFLDRITLEFDYYYHRTKDMVFLVPISRTTGLTTVPKNIGKLENQGIEFTINAKVLRINGFDWDLSLVGSHNKNEIIKLSTDEPIEGAITIVEKGRDIYTFKMKKYAGVDPQTGEAQWYKGTEGYELTKNYNEAGKRYVGAASPKFQGSLISRMSYKGIDFSFQLNYSFGGKIYGDNLSYDEQIGGSGFDNTTRYVYDHRWQKPGDVTDVPRFVFGDGSAANNASTRFLMNGRYLKIRTMSLGYTLPKYITDQAHLGTVRVFMTADNLYTFCAKNFRGFDPAGIGANGIQWWNYPTPRNVMFGVTVAF</sequence>
<keyword evidence="2 10" id="KW-0813">Transport</keyword>
<dbReference type="GO" id="GO:0015344">
    <property type="term" value="F:siderophore uptake transmembrane transporter activity"/>
    <property type="evidence" value="ECO:0007669"/>
    <property type="project" value="TreeGrafter"/>
</dbReference>
<dbReference type="InterPro" id="IPR039426">
    <property type="entry name" value="TonB-dep_rcpt-like"/>
</dbReference>
<dbReference type="EMBL" id="ADMC01000022">
    <property type="protein sequence ID" value="EHP47809.1"/>
    <property type="molecule type" value="Genomic_DNA"/>
</dbReference>
<organism evidence="15 16">
    <name type="scientific">Odoribacter laneus YIT 12061</name>
    <dbReference type="NCBI Taxonomy" id="742817"/>
    <lineage>
        <taxon>Bacteria</taxon>
        <taxon>Pseudomonadati</taxon>
        <taxon>Bacteroidota</taxon>
        <taxon>Bacteroidia</taxon>
        <taxon>Bacteroidales</taxon>
        <taxon>Odoribacteraceae</taxon>
        <taxon>Odoribacter</taxon>
    </lineage>
</organism>
<evidence type="ECO:0000256" key="6">
    <source>
        <dbReference type="ARBA" id="ARBA00023077"/>
    </source>
</evidence>
<dbReference type="InterPro" id="IPR000531">
    <property type="entry name" value="Beta-barrel_TonB"/>
</dbReference>
<evidence type="ECO:0000256" key="4">
    <source>
        <dbReference type="ARBA" id="ARBA00022692"/>
    </source>
</evidence>
<keyword evidence="3 10" id="KW-1134">Transmembrane beta strand</keyword>
<dbReference type="HOGENOM" id="CLU_004317_0_1_10"/>
<dbReference type="NCBIfam" id="TIGR04057">
    <property type="entry name" value="SusC_RagA_signa"/>
    <property type="match status" value="1"/>
</dbReference>
<dbReference type="eggNOG" id="COG4206">
    <property type="taxonomic scope" value="Bacteria"/>
</dbReference>